<dbReference type="AlphaFoldDB" id="A0A0K2VQH7"/>
<accession>A0A0K2VQH7</accession>
<evidence type="ECO:0000313" key="2">
    <source>
        <dbReference type="Proteomes" id="UP000182888"/>
    </source>
</evidence>
<proteinExistence type="predicted"/>
<organism evidence="1 2">
    <name type="scientific">Mesorhizobium plurifarium</name>
    <dbReference type="NCBI Taxonomy" id="69974"/>
    <lineage>
        <taxon>Bacteria</taxon>
        <taxon>Pseudomonadati</taxon>
        <taxon>Pseudomonadota</taxon>
        <taxon>Alphaproteobacteria</taxon>
        <taxon>Hyphomicrobiales</taxon>
        <taxon>Phyllobacteriaceae</taxon>
        <taxon>Mesorhizobium</taxon>
    </lineage>
</organism>
<name>A0A0K2VQH7_MESPL</name>
<protein>
    <submittedName>
        <fullName evidence="1">Uncharacterized protein</fullName>
    </submittedName>
</protein>
<reference evidence="2" key="1">
    <citation type="submission" date="2014-08" db="EMBL/GenBank/DDBJ databases">
        <authorList>
            <person name="Edwards T."/>
        </authorList>
    </citation>
    <scope>NUCLEOTIDE SEQUENCE [LARGE SCALE GENOMIC DNA]</scope>
</reference>
<sequence length="57" mass="5940">MALDRVSATKCQFALGKGPTAYTGMNQTGTQAIATMLGIINGPSASCVDLCEFRATR</sequence>
<dbReference type="Proteomes" id="UP000182888">
    <property type="component" value="Unassembled WGS sequence"/>
</dbReference>
<evidence type="ECO:0000313" key="1">
    <source>
        <dbReference type="EMBL" id="CDX51144.1"/>
    </source>
</evidence>
<dbReference type="EMBL" id="CCND01000005">
    <property type="protein sequence ID" value="CDX51144.1"/>
    <property type="molecule type" value="Genomic_DNA"/>
</dbReference>
<gene>
    <name evidence="1" type="ORF">MPL1032_130164</name>
</gene>